<feature type="compositionally biased region" description="Basic and acidic residues" evidence="2">
    <location>
        <begin position="672"/>
        <end position="691"/>
    </location>
</feature>
<dbReference type="InterPro" id="IPR050426">
    <property type="entry name" value="Glycosyltransferase_28"/>
</dbReference>
<evidence type="ECO:0000313" key="6">
    <source>
        <dbReference type="Proteomes" id="UP000813385"/>
    </source>
</evidence>
<feature type="compositionally biased region" description="Basic and acidic residues" evidence="2">
    <location>
        <begin position="1297"/>
        <end position="1312"/>
    </location>
</feature>
<dbReference type="InterPro" id="IPR010610">
    <property type="entry name" value="EryCIII-like_C"/>
</dbReference>
<evidence type="ECO:0000259" key="4">
    <source>
        <dbReference type="Pfam" id="PF06722"/>
    </source>
</evidence>
<organism evidence="5 6">
    <name type="scientific">Plectosphaerella cucumerina</name>
    <dbReference type="NCBI Taxonomy" id="40658"/>
    <lineage>
        <taxon>Eukaryota</taxon>
        <taxon>Fungi</taxon>
        <taxon>Dikarya</taxon>
        <taxon>Ascomycota</taxon>
        <taxon>Pezizomycotina</taxon>
        <taxon>Sordariomycetes</taxon>
        <taxon>Hypocreomycetidae</taxon>
        <taxon>Glomerellales</taxon>
        <taxon>Plectosphaerellaceae</taxon>
        <taxon>Plectosphaerella</taxon>
    </lineage>
</organism>
<dbReference type="PANTHER" id="PTHR48050:SF13">
    <property type="entry name" value="STEROL 3-BETA-GLUCOSYLTRANSFERASE UGT80A2"/>
    <property type="match status" value="1"/>
</dbReference>
<feature type="compositionally biased region" description="Acidic residues" evidence="2">
    <location>
        <begin position="1202"/>
        <end position="1211"/>
    </location>
</feature>
<dbReference type="PANTHER" id="PTHR48050">
    <property type="entry name" value="STEROL 3-BETA-GLUCOSYLTRANSFERASE"/>
    <property type="match status" value="1"/>
</dbReference>
<feature type="domain" description="Erythromycin biosynthesis protein CIII-like C-terminal" evidence="4">
    <location>
        <begin position="459"/>
        <end position="559"/>
    </location>
</feature>
<evidence type="ECO:0000256" key="2">
    <source>
        <dbReference type="SAM" id="MobiDB-lite"/>
    </source>
</evidence>
<feature type="region of interest" description="Disordered" evidence="2">
    <location>
        <begin position="1079"/>
        <end position="1146"/>
    </location>
</feature>
<dbReference type="GO" id="GO:0005975">
    <property type="term" value="P:carbohydrate metabolic process"/>
    <property type="evidence" value="ECO:0007669"/>
    <property type="project" value="InterPro"/>
</dbReference>
<dbReference type="Gene3D" id="3.40.50.2000">
    <property type="entry name" value="Glycogen Phosphorylase B"/>
    <property type="match status" value="2"/>
</dbReference>
<evidence type="ECO:0000256" key="1">
    <source>
        <dbReference type="ARBA" id="ARBA00022679"/>
    </source>
</evidence>
<dbReference type="Pfam" id="PF03033">
    <property type="entry name" value="Glyco_transf_28"/>
    <property type="match status" value="1"/>
</dbReference>
<feature type="compositionally biased region" description="Low complexity" evidence="2">
    <location>
        <begin position="806"/>
        <end position="815"/>
    </location>
</feature>
<dbReference type="CDD" id="cd03784">
    <property type="entry name" value="GT1_Gtf-like"/>
    <property type="match status" value="1"/>
</dbReference>
<dbReference type="EMBL" id="JAGPXD010000001">
    <property type="protein sequence ID" value="KAH7375230.1"/>
    <property type="molecule type" value="Genomic_DNA"/>
</dbReference>
<keyword evidence="1" id="KW-0808">Transferase</keyword>
<feature type="region of interest" description="Disordered" evidence="2">
    <location>
        <begin position="1026"/>
        <end position="1067"/>
    </location>
</feature>
<evidence type="ECO:0008006" key="7">
    <source>
        <dbReference type="Google" id="ProtNLM"/>
    </source>
</evidence>
<dbReference type="FunFam" id="3.40.50.2000:FF:000009">
    <property type="entry name" value="Sterol 3-beta-glucosyltransferase UGT80A2"/>
    <property type="match status" value="1"/>
</dbReference>
<dbReference type="PROSITE" id="PS50330">
    <property type="entry name" value="UIM"/>
    <property type="match status" value="2"/>
</dbReference>
<sequence>MVSHVKGSAAEPSSSSAQRPADSSTGSLVSDGFSLPDLEASEDAPPAYGELHDRVSFSQAGMQAGARVTDDGRVNINISQKNSRLAELLAPAIRNQLSGDAGAPPDMPPGYIPPGMGSEPGQPPPPPMNIVIQIVGSRGDVQPFIALGKVLLTYGHRVRLATHATFKSFVEDAGLEFFSIGGDPAELMAFMVKNPGLMPGFDAVKSGEITKRRRGIQDILLGCWRSCIEAGDGLGPPPKRHPRNQPIHASNYGLHDNTQKPFVADAIIANPPSFAHIHIAEKMGIPLHMMFTMPWSPTRAFPHPLANIQSTNTDTVMTSYMSYALVEMMTWQGLGDVINNFREKALDLEPISLIWAPGMLTRLRIPYTYCWSPALIPKPNDWPNSIDVAGFFFLNLASSFTPEPELAAFLRDGPPPVYIGFGSIVVDDPNALTSMIFEAVRLTGVRALVSKGWGGLGADSMDMPEGVFMLGNVPHDWLFKQVSAVCHHGGAGTSAAGIQAGKPTIVVPFFGDQPFWGAMVKRAGAGPDPIPYKELTAEKLAAAIKVCLEPNTQERAQELGSKIREEQGDVEGGKSFHRHLDVEKLRCSIAPSRTAAWRVRRTKVRLSPFAASVLVKAGKIKYEDLKLYRAKEYITEGQPWDPISAVTCSLVGDISSIAMGIADFPRELFKKSRSKSKEEGSSSESNKEASASKESLPVGSTASNPAGSIGGGPSSVSLLSSNGQPSASTDDLARSQSQSRLTPTPQHQSSFGQGQHDGPFELPGQGSDSSKDLVDHSVASPGRPLTPQSSVFSVPTISNQSDLTKSESLQSSNSRESPRPGRLTPKPEEQSRRRSPSTGPTVEETVERAMAASESVSKIVTTGVKSPMNFCLGLAKGFRNVPRLYGDDTVRPIEKVTDLPSGLKVAGKEFALGFYDGISGLATQPLRGAEKEGAVGLVKGFGKGISGLVLKPASAVWALPAYTMQGVHASIRNVFASSVENYIIASRIKQGEDDIHYSTHEEQEDVVNRWRRVQYELRKWHALKAKEEKEKGAQPQPQAQAAQDDDPTSPPQSPDRAPPPKTGFFNTFNMSFDERKALHARKEAWKQGTVESRTPPRLPPRAPSSSGRADNSSAHSADEDAEFEKAIQASVAATSSGNPDEDAKIEEAIRASVNQVRSMGQGLPGAKGPIDSDDDLQITDEEYQELIEKAIQQSLSAREANEQDELLEHDEDFQRVLRESQNPILQNYDEDHDEDFKRALEESKQPGGLGGDDDAELRRAIEESMTAHKDQEQRQQAARTEEDIVMEYVKKQSLAEAEYRRQVARGKAKEGEGPMEEEEEDLKRAVEESLRLTQKAGEGSGAGKPRPELE</sequence>
<feature type="compositionally biased region" description="Pro residues" evidence="2">
    <location>
        <begin position="1048"/>
        <end position="1061"/>
    </location>
</feature>
<proteinExistence type="predicted"/>
<dbReference type="InterPro" id="IPR004276">
    <property type="entry name" value="GlycoTrans_28_N"/>
</dbReference>
<feature type="domain" description="Glycosyltransferase family 28 N-terminal" evidence="3">
    <location>
        <begin position="130"/>
        <end position="195"/>
    </location>
</feature>
<feature type="compositionally biased region" description="Polar residues" evidence="2">
    <location>
        <begin position="724"/>
        <end position="753"/>
    </location>
</feature>
<feature type="compositionally biased region" description="Basic and acidic residues" evidence="2">
    <location>
        <begin position="1256"/>
        <end position="1273"/>
    </location>
</feature>
<feature type="compositionally biased region" description="Low complexity" evidence="2">
    <location>
        <begin position="714"/>
        <end position="723"/>
    </location>
</feature>
<feature type="compositionally biased region" description="Basic and acidic residues" evidence="2">
    <location>
        <begin position="1234"/>
        <end position="1244"/>
    </location>
</feature>
<name>A0A8K0X9R3_9PEZI</name>
<feature type="compositionally biased region" description="Polar residues" evidence="2">
    <location>
        <begin position="786"/>
        <end position="803"/>
    </location>
</feature>
<evidence type="ECO:0000313" key="5">
    <source>
        <dbReference type="EMBL" id="KAH7375230.1"/>
    </source>
</evidence>
<protein>
    <recommendedName>
        <fullName evidence="7">Glycosyltransferase family 28 N-terminal domain-containing protein</fullName>
    </recommendedName>
</protein>
<dbReference type="OrthoDB" id="5835829at2759"/>
<accession>A0A8K0X9R3</accession>
<feature type="compositionally biased region" description="Low complexity" evidence="2">
    <location>
        <begin position="12"/>
        <end position="24"/>
    </location>
</feature>
<keyword evidence="6" id="KW-1185">Reference proteome</keyword>
<reference evidence="5" key="1">
    <citation type="journal article" date="2021" name="Nat. Commun.">
        <title>Genetic determinants of endophytism in the Arabidopsis root mycobiome.</title>
        <authorList>
            <person name="Mesny F."/>
            <person name="Miyauchi S."/>
            <person name="Thiergart T."/>
            <person name="Pickel B."/>
            <person name="Atanasova L."/>
            <person name="Karlsson M."/>
            <person name="Huettel B."/>
            <person name="Barry K.W."/>
            <person name="Haridas S."/>
            <person name="Chen C."/>
            <person name="Bauer D."/>
            <person name="Andreopoulos W."/>
            <person name="Pangilinan J."/>
            <person name="LaButti K."/>
            <person name="Riley R."/>
            <person name="Lipzen A."/>
            <person name="Clum A."/>
            <person name="Drula E."/>
            <person name="Henrissat B."/>
            <person name="Kohler A."/>
            <person name="Grigoriev I.V."/>
            <person name="Martin F.M."/>
            <person name="Hacquard S."/>
        </authorList>
    </citation>
    <scope>NUCLEOTIDE SEQUENCE</scope>
    <source>
        <strain evidence="5">MPI-CAGE-AT-0016</strain>
    </source>
</reference>
<dbReference type="InterPro" id="IPR003903">
    <property type="entry name" value="UIM_dom"/>
</dbReference>
<dbReference type="Pfam" id="PF23625">
    <property type="entry name" value="UIM_2"/>
    <property type="match status" value="6"/>
</dbReference>
<comment type="caution">
    <text evidence="5">The sequence shown here is derived from an EMBL/GenBank/DDBJ whole genome shotgun (WGS) entry which is preliminary data.</text>
</comment>
<dbReference type="Proteomes" id="UP000813385">
    <property type="component" value="Unassembled WGS sequence"/>
</dbReference>
<evidence type="ECO:0000259" key="3">
    <source>
        <dbReference type="Pfam" id="PF03033"/>
    </source>
</evidence>
<feature type="region of interest" description="Disordered" evidence="2">
    <location>
        <begin position="1194"/>
        <end position="1282"/>
    </location>
</feature>
<feature type="region of interest" description="Disordered" evidence="2">
    <location>
        <begin position="1296"/>
        <end position="1350"/>
    </location>
</feature>
<dbReference type="Pfam" id="PF06722">
    <property type="entry name" value="EryCIII-like_C"/>
    <property type="match status" value="1"/>
</dbReference>
<feature type="region of interest" description="Disordered" evidence="2">
    <location>
        <begin position="672"/>
        <end position="845"/>
    </location>
</feature>
<dbReference type="InterPro" id="IPR002213">
    <property type="entry name" value="UDP_glucos_trans"/>
</dbReference>
<dbReference type="SUPFAM" id="SSF53756">
    <property type="entry name" value="UDP-Glycosyltransferase/glycogen phosphorylase"/>
    <property type="match status" value="1"/>
</dbReference>
<feature type="compositionally biased region" description="Low complexity" evidence="2">
    <location>
        <begin position="1033"/>
        <end position="1042"/>
    </location>
</feature>
<dbReference type="GO" id="GO:0016906">
    <property type="term" value="F:sterol 3-beta-glucosyltransferase activity"/>
    <property type="evidence" value="ECO:0007669"/>
    <property type="project" value="UniProtKB-ARBA"/>
</dbReference>
<dbReference type="FunFam" id="3.40.50.2000:FF:000100">
    <property type="entry name" value="Glycosyltransferase family 1 protein"/>
    <property type="match status" value="1"/>
</dbReference>
<dbReference type="SMART" id="SM00726">
    <property type="entry name" value="UIM"/>
    <property type="match status" value="7"/>
</dbReference>
<gene>
    <name evidence="5" type="ORF">B0T11DRAFT_334643</name>
</gene>
<feature type="region of interest" description="Disordered" evidence="2">
    <location>
        <begin position="1"/>
        <end position="49"/>
    </location>
</feature>
<feature type="compositionally biased region" description="Basic and acidic residues" evidence="2">
    <location>
        <begin position="1321"/>
        <end position="1330"/>
    </location>
</feature>